<dbReference type="InterPro" id="IPR019441">
    <property type="entry name" value="FMP27/BLTP2/Hobbit_GFWDK_RBG"/>
</dbReference>
<keyword evidence="1" id="KW-0175">Coiled coil</keyword>
<feature type="compositionally biased region" description="Basic and acidic residues" evidence="2">
    <location>
        <begin position="2008"/>
        <end position="2017"/>
    </location>
</feature>
<dbReference type="InterPro" id="IPR045167">
    <property type="entry name" value="Hobbit"/>
</dbReference>
<feature type="region of interest" description="Disordered" evidence="2">
    <location>
        <begin position="712"/>
        <end position="743"/>
    </location>
</feature>
<keyword evidence="3" id="KW-1133">Transmembrane helix</keyword>
<keyword evidence="8" id="KW-1185">Reference proteome</keyword>
<comment type="caution">
    <text evidence="7">The sequence shown here is derived from an EMBL/GenBank/DDBJ whole genome shotgun (WGS) entry which is preliminary data.</text>
</comment>
<feature type="compositionally biased region" description="Basic and acidic residues" evidence="2">
    <location>
        <begin position="1107"/>
        <end position="1121"/>
    </location>
</feature>
<dbReference type="Proteomes" id="UP000799439">
    <property type="component" value="Unassembled WGS sequence"/>
</dbReference>
<evidence type="ECO:0000259" key="5">
    <source>
        <dbReference type="SMART" id="SM01215"/>
    </source>
</evidence>
<feature type="compositionally biased region" description="Basic and acidic residues" evidence="2">
    <location>
        <begin position="2670"/>
        <end position="2679"/>
    </location>
</feature>
<feature type="compositionally biased region" description="Low complexity" evidence="2">
    <location>
        <begin position="2831"/>
        <end position="2845"/>
    </location>
</feature>
<feature type="domain" description="FMP27 SW motif-containing RBG unit" evidence="5">
    <location>
        <begin position="1135"/>
        <end position="1237"/>
    </location>
</feature>
<dbReference type="PANTHER" id="PTHR15678">
    <property type="entry name" value="ANTIGEN MLAA-22-RELATED"/>
    <property type="match status" value="1"/>
</dbReference>
<evidence type="ECO:0000259" key="4">
    <source>
        <dbReference type="SMART" id="SM01214"/>
    </source>
</evidence>
<feature type="compositionally biased region" description="Polar residues" evidence="2">
    <location>
        <begin position="829"/>
        <end position="845"/>
    </location>
</feature>
<dbReference type="Pfam" id="PF10344">
    <property type="entry name" value="Hobbit"/>
    <property type="match status" value="2"/>
</dbReference>
<dbReference type="PANTHER" id="PTHR15678:SF6">
    <property type="entry name" value="BRIDGE-LIKE LIPID TRANSFER PROTEIN FAMILY MEMBER 2"/>
    <property type="match status" value="1"/>
</dbReference>
<evidence type="ECO:0000256" key="1">
    <source>
        <dbReference type="SAM" id="Coils"/>
    </source>
</evidence>
<reference evidence="7" key="1">
    <citation type="journal article" date="2020" name="Stud. Mycol.">
        <title>101 Dothideomycetes genomes: a test case for predicting lifestyles and emergence of pathogens.</title>
        <authorList>
            <person name="Haridas S."/>
            <person name="Albert R."/>
            <person name="Binder M."/>
            <person name="Bloem J."/>
            <person name="Labutti K."/>
            <person name="Salamov A."/>
            <person name="Andreopoulos B."/>
            <person name="Baker S."/>
            <person name="Barry K."/>
            <person name="Bills G."/>
            <person name="Bluhm B."/>
            <person name="Cannon C."/>
            <person name="Castanera R."/>
            <person name="Culley D."/>
            <person name="Daum C."/>
            <person name="Ezra D."/>
            <person name="Gonzalez J."/>
            <person name="Henrissat B."/>
            <person name="Kuo A."/>
            <person name="Liang C."/>
            <person name="Lipzen A."/>
            <person name="Lutzoni F."/>
            <person name="Magnuson J."/>
            <person name="Mondo S."/>
            <person name="Nolan M."/>
            <person name="Ohm R."/>
            <person name="Pangilinan J."/>
            <person name="Park H.-J."/>
            <person name="Ramirez L."/>
            <person name="Alfaro M."/>
            <person name="Sun H."/>
            <person name="Tritt A."/>
            <person name="Yoshinaga Y."/>
            <person name="Zwiers L.-H."/>
            <person name="Turgeon B."/>
            <person name="Goodwin S."/>
            <person name="Spatafora J."/>
            <person name="Crous P."/>
            <person name="Grigoriev I."/>
        </authorList>
    </citation>
    <scope>NUCLEOTIDE SEQUENCE</scope>
    <source>
        <strain evidence="7">CBS 260.36</strain>
    </source>
</reference>
<feature type="domain" description="FMP27/BLTP2/Hobbit GFWDK motif-containing RBG unit" evidence="4">
    <location>
        <begin position="1255"/>
        <end position="1414"/>
    </location>
</feature>
<evidence type="ECO:0000313" key="7">
    <source>
        <dbReference type="EMBL" id="KAF2148473.1"/>
    </source>
</evidence>
<dbReference type="InterPro" id="IPR019449">
    <property type="entry name" value="FMP27_WPPW_RBG"/>
</dbReference>
<accession>A0A9P4IXB9</accession>
<feature type="compositionally biased region" description="Polar residues" evidence="2">
    <location>
        <begin position="98"/>
        <end position="110"/>
    </location>
</feature>
<dbReference type="EMBL" id="ML996093">
    <property type="protein sequence ID" value="KAF2148473.1"/>
    <property type="molecule type" value="Genomic_DNA"/>
</dbReference>
<feature type="region of interest" description="Disordered" evidence="2">
    <location>
        <begin position="2786"/>
        <end position="2873"/>
    </location>
</feature>
<evidence type="ECO:0008006" key="9">
    <source>
        <dbReference type="Google" id="ProtNLM"/>
    </source>
</evidence>
<evidence type="ECO:0000256" key="3">
    <source>
        <dbReference type="SAM" id="Phobius"/>
    </source>
</evidence>
<proteinExistence type="predicted"/>
<feature type="coiled-coil region" evidence="1">
    <location>
        <begin position="1830"/>
        <end position="1857"/>
    </location>
</feature>
<feature type="transmembrane region" description="Helical" evidence="3">
    <location>
        <begin position="6"/>
        <end position="27"/>
    </location>
</feature>
<feature type="region of interest" description="Disordered" evidence="2">
    <location>
        <begin position="98"/>
        <end position="131"/>
    </location>
</feature>
<evidence type="ECO:0000256" key="2">
    <source>
        <dbReference type="SAM" id="MobiDB-lite"/>
    </source>
</evidence>
<feature type="region of interest" description="Disordered" evidence="2">
    <location>
        <begin position="1061"/>
        <end position="1121"/>
    </location>
</feature>
<dbReference type="InterPro" id="IPR019415">
    <property type="entry name" value="FMP27_SW_RBG"/>
</dbReference>
<feature type="compositionally biased region" description="Acidic residues" evidence="2">
    <location>
        <begin position="2814"/>
        <end position="2823"/>
    </location>
</feature>
<keyword evidence="3" id="KW-0472">Membrane</keyword>
<keyword evidence="3" id="KW-0812">Transmembrane</keyword>
<dbReference type="SMART" id="SM01215">
    <property type="entry name" value="Fmp27_SW"/>
    <property type="match status" value="1"/>
</dbReference>
<feature type="compositionally biased region" description="Polar residues" evidence="2">
    <location>
        <begin position="2602"/>
        <end position="2641"/>
    </location>
</feature>
<sequence length="2873" mass="324328">MPLPTVSFVLGVSVLFYLSTFVLFALLRIITGISIQRISYSGLRRIAFSPRDGVSIRIRGIGISVHRPTFAQPTWISLTLTEPRIIIDLAALRASQHASNKSHSGRSSPLANGHTDANKKGRRTSGSKNRKDRAQMFTRLIEWKERIKKLHRQVEWLRLVDFLIVRASLQFQEVGSLRVERLVLSVDTRPKTVDRSRLFQHRQTKPNTQRPAEWKCIIRSLLLTTEGKDSIEVVDYCTVSVHGFLVKELDGLRDASIALKMGRTTVPYDEIEVFADRLKAQQPPKQHAAATDIPGTPIIQKEGLPIDDSDLEPLGETAVDAINDSKEFASSILRGIHEIQLAVSFFGLSKRIKSLHTSGQHVYFNIAMKEVGLDLMRLDPRSPAHRQYFSPKDVAHQALLTAISIAAGVDDGHEHPERMLYVPMVTATVKTTLPSKILQVSANLDSSDKNTNILFANLVCTSPSIDLDPKHLPLVLAIARSQRDPKSPKTTYTSQRRSSTILSKLLPKAIVKIAVQEPVIRVSLPHRGEESEYDMIISSVSSMAMDIDAQHDAETRHHYSLSINYRHTNHRLYGQTYDGDRHELLFADTVEFKLDVNAFPETTVMIAGKFQNFSLYLTEPEICEGLRQIVLSMKKELMAHDKKGQSQVKQSFLRRAPAWLHHVHIEGSDFDVEITSVEPSISKHARGASFHLSSWSVEHKINREEVFHSVTRRRSTSRVSHRESSPKHNLLDSPKKRPLSPTDGRRLAVHIEGLEGLIIDSIHDSTGDPFLALPRFEVAFSTSTDAHGPILHVNSKAEKLYILYSLYNVTALGIAFLLAKKTFAPSVSESNTSNKYNLQQTQHHASLSLPAGAEPDHQSNQGALEIVTLDFRAGLLQLKAMMPADPPLMVQVYGLEAGQHRWATPFMKTRLSRLYAGTPGMQSVWSRIVSMKGARLDVRSMKRKVGKQTVDEKSLDITAEGIRVGVPHQLVVHAIFDNITNVVKVHEQLHHTFITGKQDDILEKHPEGPKHVPKVSLKTQVFIFEIEDSPFEYKLGIIYRNGLLEQHQRLAREEAFRLKVKRMQSKRQDKNGQGRARSARPQQRDRTTPEVGGTHRPRSASAQPSHRRGDSKSKLRYDTEGRCEMGGSISRSIDQARDTLHRFNASSWKSRIDRAWSSQRHAIKEIRSFFAGIDELPEESEETEPIMAMSLRPGLACLCISDLGIIIDKPSFPLQDLPAFMHDVGKGMPLDMRYSLLIPMHVHISMGEARAVLRDYPLPLLHIPAIRSGQSPRLPSLSLTTNFVIAEEFRDKESQRQVKVAIIPKSKMGPEDSEEGFSITVRRTISPVKTYSNMKVDINTSAPTRITWGTSYQPVIQDMMQVIEGFTKPPMDPSEAVGFWDKIRLSFHSRILVAWKADGDVHLNLKGSRDPYIVTGDGSGFVMVWRNNVCCKFAQDPDPRKFMTVDSGDYILAIPDYDHYARHALDIDEGSGDGGSSADSSKSTAMFKKVIMKLSGNVQWMLGLMFEQSTEDGKRHFDFKNHFDIVLKHPAYAKCPEGKTYDAFRGFRSQHIHMSMAVTAPQSREWNVLNVKPSDNYNSVHLSPRFFTHFIKWWSLFSGVMSLPVRQGRLWGGQEKTSKKFGRHLATLKYNLLLSPVFISHMYKHKDVEDFANDSVAVTGLKMKIDSLMLDLHQRREFFETTTPSGDSKKTSGMRINQGQLDFISADFRAVSASVKGTSKEDVEGVDESEISTFQTTPAAVDMSRFTIPDNDFAWIDMDDFVELDWILPQESNPETKILPLGKAPRFTYFRQTDHEGSISGDSARSSPFGDEPTHFCVMTQKNDPRRVQADIIQDRLEKILEQIESNERAANEQELKIVRDSTNDEKLKEKFEALKEHSETLKGKHAFLHGMLKTLLQRLETDDTAAVPVLETQEPALNREESEWRNMHMNEGLNSVPLSDESRDFNNRFVVHNPQIKWNNSLRNIILRYIHQVGQRRGFVYYMSRRAVKFILDIIEEKKKSSPGHSESGHRQDSNAREAMSPEMDDDMTVEDRIEQILADGRDFVEADDGDRQQAKSSRNDADEISTDFLAQNSYYFRLIAPQIQLQSEKNPKSAVLIAAKGIHLKVIQIMDKDRLLDEISGLVQRRFNAAMDSMQIFVTSTKTFSTDYLHMYSGNRYGTKAGTFWPPWVPMEVMYEFSNNPYGFSRVVQRTSASLKLDKYNNLRLKYNDDVSNSQANGQHHADTPEHRMDHLSIEFPQFRAICDSPQYFAMYIIVVDLLLYNEPLEKTRSERLEKIMLASDFSDLTGAPELVQMLQARIRQLEEIKMHFQIHEGLLDRQGWKDRISMDQDLTSCEDELFFMMKAITTSQQKQEDRGVQDGSRGILHWFITAKELAWHLVREQEQKFLEFQIRDTSFERTDNSDGSNQNSVEFGRINGYNFLPNAVYRELIAPYVNEKEGYGEIRDKMLRVQWLMMEAIAGIPVVDYFEVDLVPVRVQLEREVAKRLFEYIFPGVGGSAFEGSGFSPFMVKKLLPSTDESEDEAQSPVSTAPEPTVPGVDVEKHHHGTGTGAGTLEQRLQPTLRLSEPKQSPKHKHRGLGISDGHGNLSAHWSILKHRTKSQMSVQRQITSNPRQQSSSNLSTLTRTPSNNSFDDSGTSTSDKKKAANSSTTSFRRSADLVRTSSKSKSTKEADKTQSDDLTQMLTRASSYITLSYFHIHSLILCLSYKGQGKRNIEDVHDLVFRLPSIEYRNKTWSNLDLAMELKREVLRALVGHAGRIVGNKFRSAPKRVGTKVDGLRESLLLGSGRSDAGRSETGSQGSRPASSRPNGGGEEDSIDEAESPEREYASPLGSGKLLSPGGTPVRNGSAGGTDDGKRRKKGKGRLFGFGNG</sequence>
<feature type="region of interest" description="Disordered" evidence="2">
    <location>
        <begin position="2000"/>
        <end position="2026"/>
    </location>
</feature>
<gene>
    <name evidence="7" type="ORF">K461DRAFT_64784</name>
</gene>
<feature type="compositionally biased region" description="Polar residues" evidence="2">
    <location>
        <begin position="2797"/>
        <end position="2810"/>
    </location>
</feature>
<name>A0A9P4IXB9_9PEZI</name>
<evidence type="ECO:0000313" key="8">
    <source>
        <dbReference type="Proteomes" id="UP000799439"/>
    </source>
</evidence>
<dbReference type="OrthoDB" id="1562405at2759"/>
<feature type="compositionally biased region" description="Basic and acidic residues" evidence="2">
    <location>
        <begin position="720"/>
        <end position="735"/>
    </location>
</feature>
<feature type="region of interest" description="Disordered" evidence="2">
    <location>
        <begin position="829"/>
        <end position="857"/>
    </location>
</feature>
<dbReference type="SMART" id="SM01216">
    <property type="entry name" value="Fmp27_WPPW"/>
    <property type="match status" value="1"/>
</dbReference>
<feature type="compositionally biased region" description="Basic residues" evidence="2">
    <location>
        <begin position="120"/>
        <end position="131"/>
    </location>
</feature>
<feature type="region of interest" description="Disordered" evidence="2">
    <location>
        <begin position="2517"/>
        <end position="2587"/>
    </location>
</feature>
<protein>
    <recommendedName>
        <fullName evidence="9">FMP27 GFWDK domain-containing protein</fullName>
    </recommendedName>
</protein>
<feature type="domain" description="FMP27 WPPW motif-containing RBG unit" evidence="6">
    <location>
        <begin position="1660"/>
        <end position="2176"/>
    </location>
</feature>
<evidence type="ECO:0000259" key="6">
    <source>
        <dbReference type="SMART" id="SM01216"/>
    </source>
</evidence>
<organism evidence="7 8">
    <name type="scientific">Myriangium duriaei CBS 260.36</name>
    <dbReference type="NCBI Taxonomy" id="1168546"/>
    <lineage>
        <taxon>Eukaryota</taxon>
        <taxon>Fungi</taxon>
        <taxon>Dikarya</taxon>
        <taxon>Ascomycota</taxon>
        <taxon>Pezizomycotina</taxon>
        <taxon>Dothideomycetes</taxon>
        <taxon>Dothideomycetidae</taxon>
        <taxon>Myriangiales</taxon>
        <taxon>Myriangiaceae</taxon>
        <taxon>Myriangium</taxon>
    </lineage>
</organism>
<dbReference type="SMART" id="SM01214">
    <property type="entry name" value="Fmp27_GFWDK"/>
    <property type="match status" value="1"/>
</dbReference>
<feature type="region of interest" description="Disordered" evidence="2">
    <location>
        <begin position="2599"/>
        <end position="2679"/>
    </location>
</feature>